<evidence type="ECO:0000259" key="2">
    <source>
        <dbReference type="SMART" id="SM01273"/>
    </source>
</evidence>
<gene>
    <name evidence="3" type="ORF">DFH07DRAFT_963730</name>
</gene>
<evidence type="ECO:0000313" key="4">
    <source>
        <dbReference type="Proteomes" id="UP001215280"/>
    </source>
</evidence>
<dbReference type="SMART" id="SM01273">
    <property type="entry name" value="Mago-bind"/>
    <property type="match status" value="1"/>
</dbReference>
<evidence type="ECO:0000313" key="3">
    <source>
        <dbReference type="EMBL" id="KAJ7744511.1"/>
    </source>
</evidence>
<dbReference type="GO" id="GO:1903259">
    <property type="term" value="P:exon-exon junction complex disassembly"/>
    <property type="evidence" value="ECO:0007669"/>
    <property type="project" value="InterPro"/>
</dbReference>
<feature type="domain" description="WIBG Mago-binding" evidence="2">
    <location>
        <begin position="22"/>
        <end position="48"/>
    </location>
</feature>
<dbReference type="InterPro" id="IPR039333">
    <property type="entry name" value="PYM1"/>
</dbReference>
<protein>
    <recommendedName>
        <fullName evidence="2">WIBG Mago-binding domain-containing protein</fullName>
    </recommendedName>
</protein>
<name>A0AAD7IKX5_9AGAR</name>
<reference evidence="3" key="1">
    <citation type="submission" date="2023-03" db="EMBL/GenBank/DDBJ databases">
        <title>Massive genome expansion in bonnet fungi (Mycena s.s.) driven by repeated elements and novel gene families across ecological guilds.</title>
        <authorList>
            <consortium name="Lawrence Berkeley National Laboratory"/>
            <person name="Harder C.B."/>
            <person name="Miyauchi S."/>
            <person name="Viragh M."/>
            <person name="Kuo A."/>
            <person name="Thoen E."/>
            <person name="Andreopoulos B."/>
            <person name="Lu D."/>
            <person name="Skrede I."/>
            <person name="Drula E."/>
            <person name="Henrissat B."/>
            <person name="Morin E."/>
            <person name="Kohler A."/>
            <person name="Barry K."/>
            <person name="LaButti K."/>
            <person name="Morin E."/>
            <person name="Salamov A."/>
            <person name="Lipzen A."/>
            <person name="Mereny Z."/>
            <person name="Hegedus B."/>
            <person name="Baldrian P."/>
            <person name="Stursova M."/>
            <person name="Weitz H."/>
            <person name="Taylor A."/>
            <person name="Grigoriev I.V."/>
            <person name="Nagy L.G."/>
            <person name="Martin F."/>
            <person name="Kauserud H."/>
        </authorList>
    </citation>
    <scope>NUCLEOTIDE SEQUENCE</scope>
    <source>
        <strain evidence="3">CBHHK188m</strain>
    </source>
</reference>
<feature type="compositionally biased region" description="Polar residues" evidence="1">
    <location>
        <begin position="144"/>
        <end position="156"/>
    </location>
</feature>
<feature type="region of interest" description="Disordered" evidence="1">
    <location>
        <begin position="44"/>
        <end position="163"/>
    </location>
</feature>
<dbReference type="GO" id="GO:0005737">
    <property type="term" value="C:cytoplasm"/>
    <property type="evidence" value="ECO:0007669"/>
    <property type="project" value="TreeGrafter"/>
</dbReference>
<dbReference type="InterPro" id="IPR036348">
    <property type="entry name" value="WIBG_N_sf"/>
</dbReference>
<accession>A0AAD7IKX5</accession>
<dbReference type="InterPro" id="IPR015362">
    <property type="entry name" value="WIBG_mago-bd"/>
</dbReference>
<dbReference type="Proteomes" id="UP001215280">
    <property type="component" value="Unassembled WGS sequence"/>
</dbReference>
<proteinExistence type="predicted"/>
<dbReference type="EMBL" id="JARJLG010000107">
    <property type="protein sequence ID" value="KAJ7744511.1"/>
    <property type="molecule type" value="Genomic_DNA"/>
</dbReference>
<feature type="compositionally biased region" description="Low complexity" evidence="1">
    <location>
        <begin position="125"/>
        <end position="138"/>
    </location>
</feature>
<comment type="caution">
    <text evidence="3">The sequence shown here is derived from an EMBL/GenBank/DDBJ whole genome shotgun (WGS) entry which is preliminary data.</text>
</comment>
<dbReference type="AlphaFoldDB" id="A0AAD7IKX5"/>
<dbReference type="Pfam" id="PF09282">
    <property type="entry name" value="Mago-bind"/>
    <property type="match status" value="1"/>
</dbReference>
<organism evidence="3 4">
    <name type="scientific">Mycena maculata</name>
    <dbReference type="NCBI Taxonomy" id="230809"/>
    <lineage>
        <taxon>Eukaryota</taxon>
        <taxon>Fungi</taxon>
        <taxon>Dikarya</taxon>
        <taxon>Basidiomycota</taxon>
        <taxon>Agaricomycotina</taxon>
        <taxon>Agaricomycetes</taxon>
        <taxon>Agaricomycetidae</taxon>
        <taxon>Agaricales</taxon>
        <taxon>Marasmiineae</taxon>
        <taxon>Mycenaceae</taxon>
        <taxon>Mycena</taxon>
    </lineage>
</organism>
<keyword evidence="4" id="KW-1185">Reference proteome</keyword>
<feature type="compositionally biased region" description="Basic residues" evidence="1">
    <location>
        <begin position="95"/>
        <end position="104"/>
    </location>
</feature>
<dbReference type="PANTHER" id="PTHR22959:SF0">
    <property type="entry name" value="PARTNER OF Y14 AND MAGO"/>
    <property type="match status" value="1"/>
</dbReference>
<dbReference type="SUPFAM" id="SSF101931">
    <property type="entry name" value="Pym (Within the bgcn gene intron protein, WIBG), N-terminal domain"/>
    <property type="match status" value="1"/>
</dbReference>
<sequence length="179" mass="19250">MSLPPINPDKTVAGIALDPQTLERVIPESRRPDGTVRKQIKIRPGFTPQEDVRRFRGTKQAQQDANALPKGHIIGWAPPPTSPASGSATKPLSKSAKKNAKRREKKEEKKEDVVAENWEDDDEPSNATAAGTASANNSEAKKAPTSNSGSAHTPENPNWAAAAMDQTALASKLEKLDVK</sequence>
<evidence type="ECO:0000256" key="1">
    <source>
        <dbReference type="SAM" id="MobiDB-lite"/>
    </source>
</evidence>
<dbReference type="PANTHER" id="PTHR22959">
    <property type="entry name" value="PYM PROTEIN"/>
    <property type="match status" value="1"/>
</dbReference>
<dbReference type="GO" id="GO:0035145">
    <property type="term" value="C:exon-exon junction complex"/>
    <property type="evidence" value="ECO:0007669"/>
    <property type="project" value="TreeGrafter"/>
</dbReference>
<dbReference type="GO" id="GO:0003723">
    <property type="term" value="F:RNA binding"/>
    <property type="evidence" value="ECO:0007669"/>
    <property type="project" value="TreeGrafter"/>
</dbReference>
<feature type="compositionally biased region" description="Low complexity" evidence="1">
    <location>
        <begin position="83"/>
        <end position="94"/>
    </location>
</feature>